<evidence type="ECO:0000313" key="8">
    <source>
        <dbReference type="EMBL" id="APZ41951.1"/>
    </source>
</evidence>
<keyword evidence="4" id="KW-0418">Kinase</keyword>
<evidence type="ECO:0000259" key="7">
    <source>
        <dbReference type="PROSITE" id="PS50109"/>
    </source>
</evidence>
<dbReference type="InterPro" id="IPR036097">
    <property type="entry name" value="HisK_dim/P_sf"/>
</dbReference>
<keyword evidence="6" id="KW-0902">Two-component regulatory system</keyword>
<keyword evidence="3" id="KW-0547">Nucleotide-binding</keyword>
<evidence type="ECO:0000313" key="9">
    <source>
        <dbReference type="Proteomes" id="UP000243807"/>
    </source>
</evidence>
<gene>
    <name evidence="8" type="ORF">BW247_01595</name>
</gene>
<keyword evidence="2" id="KW-0808">Transferase</keyword>
<dbReference type="InterPro" id="IPR036890">
    <property type="entry name" value="HATPase_C_sf"/>
</dbReference>
<dbReference type="SUPFAM" id="SSF47384">
    <property type="entry name" value="Homodimeric domain of signal transducing histidine kinase"/>
    <property type="match status" value="1"/>
</dbReference>
<keyword evidence="9" id="KW-1185">Reference proteome</keyword>
<proteinExistence type="predicted"/>
<evidence type="ECO:0000256" key="3">
    <source>
        <dbReference type="ARBA" id="ARBA00022741"/>
    </source>
</evidence>
<dbReference type="PROSITE" id="PS50109">
    <property type="entry name" value="HIS_KIN"/>
    <property type="match status" value="1"/>
</dbReference>
<name>A0A1P8UDL0_9GAMM</name>
<dbReference type="PANTHER" id="PTHR43065:SF10">
    <property type="entry name" value="PEROXIDE STRESS-ACTIVATED HISTIDINE KINASE MAK3"/>
    <property type="match status" value="1"/>
</dbReference>
<dbReference type="KEGG" id="afy:BW247_01595"/>
<protein>
    <recommendedName>
        <fullName evidence="7">Histidine kinase domain-containing protein</fullName>
    </recommendedName>
</protein>
<dbReference type="GO" id="GO:0005524">
    <property type="term" value="F:ATP binding"/>
    <property type="evidence" value="ECO:0007669"/>
    <property type="project" value="UniProtKB-KW"/>
</dbReference>
<reference evidence="8 9" key="1">
    <citation type="submission" date="2017-01" db="EMBL/GenBank/DDBJ databases">
        <title>Draft sequence of Acidihalobacter ferrooxidans strain DSM 14175 (strain V8).</title>
        <authorList>
            <person name="Khaleque H.N."/>
            <person name="Ramsay J.P."/>
            <person name="Murphy R.J.T."/>
            <person name="Kaksonen A.H."/>
            <person name="Boxall N.J."/>
            <person name="Watkin E.L.J."/>
        </authorList>
    </citation>
    <scope>NUCLEOTIDE SEQUENCE [LARGE SCALE GENOMIC DNA]</scope>
    <source>
        <strain evidence="8 9">V8</strain>
    </source>
</reference>
<dbReference type="EMBL" id="CP019434">
    <property type="protein sequence ID" value="APZ41951.1"/>
    <property type="molecule type" value="Genomic_DNA"/>
</dbReference>
<evidence type="ECO:0000256" key="4">
    <source>
        <dbReference type="ARBA" id="ARBA00022777"/>
    </source>
</evidence>
<dbReference type="SUPFAM" id="SSF55874">
    <property type="entry name" value="ATPase domain of HSP90 chaperone/DNA topoisomerase II/histidine kinase"/>
    <property type="match status" value="1"/>
</dbReference>
<dbReference type="Gene3D" id="3.30.565.10">
    <property type="entry name" value="Histidine kinase-like ATPase, C-terminal domain"/>
    <property type="match status" value="1"/>
</dbReference>
<keyword evidence="5" id="KW-0067">ATP-binding</keyword>
<evidence type="ECO:0000256" key="1">
    <source>
        <dbReference type="ARBA" id="ARBA00022553"/>
    </source>
</evidence>
<evidence type="ECO:0000256" key="5">
    <source>
        <dbReference type="ARBA" id="ARBA00022840"/>
    </source>
</evidence>
<dbReference type="STRING" id="1765967.BW247_01595"/>
<dbReference type="AlphaFoldDB" id="A0A1P8UDL0"/>
<evidence type="ECO:0000256" key="6">
    <source>
        <dbReference type="ARBA" id="ARBA00023012"/>
    </source>
</evidence>
<dbReference type="GO" id="GO:0000155">
    <property type="term" value="F:phosphorelay sensor kinase activity"/>
    <property type="evidence" value="ECO:0007669"/>
    <property type="project" value="InterPro"/>
</dbReference>
<organism evidence="8 9">
    <name type="scientific">Acidihalobacter ferrooxydans</name>
    <dbReference type="NCBI Taxonomy" id="1765967"/>
    <lineage>
        <taxon>Bacteria</taxon>
        <taxon>Pseudomonadati</taxon>
        <taxon>Pseudomonadota</taxon>
        <taxon>Gammaproteobacteria</taxon>
        <taxon>Chromatiales</taxon>
        <taxon>Ectothiorhodospiraceae</taxon>
        <taxon>Acidihalobacter</taxon>
    </lineage>
</organism>
<dbReference type="InterPro" id="IPR005467">
    <property type="entry name" value="His_kinase_dom"/>
</dbReference>
<sequence length="272" mass="30499">MNGEIHLWPSTKARLEFSLAWKTRLSEAALGLWHHVRHLFIWRKRPQTYRLFTPQDATAALLHEINNPLGTLVNAAYALSADAAQDSNVRALAHTLRTEADRIHRLADTLAILCREQDCTRTRFNLTPVLEDLLLLASLEPGLRQRRKINATLPEHPLPVKGNPEQIRQVLWNLLLNASRHGVGNIELEVKTLRKGVTVTMRNRCAQESGSPTAQRHDGMGLGLCISSHILRRHRSALCLAQQDGVFESSFTLNRARSCPADALESPQTCVS</sequence>
<accession>A0A1P8UDL0</accession>
<evidence type="ECO:0000256" key="2">
    <source>
        <dbReference type="ARBA" id="ARBA00022679"/>
    </source>
</evidence>
<feature type="domain" description="Histidine kinase" evidence="7">
    <location>
        <begin position="60"/>
        <end position="257"/>
    </location>
</feature>
<dbReference type="PANTHER" id="PTHR43065">
    <property type="entry name" value="SENSOR HISTIDINE KINASE"/>
    <property type="match status" value="1"/>
</dbReference>
<dbReference type="Proteomes" id="UP000243807">
    <property type="component" value="Chromosome"/>
</dbReference>
<keyword evidence="1" id="KW-0597">Phosphoprotein</keyword>
<dbReference type="Gene3D" id="1.10.287.130">
    <property type="match status" value="1"/>
</dbReference>